<keyword evidence="4" id="KW-1185">Reference proteome</keyword>
<comment type="caution">
    <text evidence="3">The sequence shown here is derived from an EMBL/GenBank/DDBJ whole genome shotgun (WGS) entry which is preliminary data.</text>
</comment>
<feature type="chain" id="PRO_5040759972" evidence="2">
    <location>
        <begin position="23"/>
        <end position="201"/>
    </location>
</feature>
<reference evidence="3" key="1">
    <citation type="submission" date="2021-11" db="EMBL/GenBank/DDBJ databases">
        <title>Streptomyces corallinus and Kineosporia corallina sp. nov., two new coral-derived marine actinobacteria.</title>
        <authorList>
            <person name="Buangrab K."/>
            <person name="Sutthacheep M."/>
            <person name="Yeemin T."/>
            <person name="Harunari E."/>
            <person name="Igarashi Y."/>
            <person name="Sripreechasak P."/>
            <person name="Kanchanasin P."/>
            <person name="Tanasupawat S."/>
            <person name="Phongsopitanun W."/>
        </authorList>
    </citation>
    <scope>NUCLEOTIDE SEQUENCE</scope>
    <source>
        <strain evidence="3">JCM 31032</strain>
    </source>
</reference>
<dbReference type="PROSITE" id="PS51257">
    <property type="entry name" value="PROKAR_LIPOPROTEIN"/>
    <property type="match status" value="1"/>
</dbReference>
<sequence length="201" mass="20765">MVRLKGITAAGFLAIGALVTSACGSESASGAGNEPESVDSTAVAATTSAAPVEAVEKSTPTSTDEELPEDGLGATIVPADVLEGGLTLEDEGLSMTDDDTGRQLFTFESLGGDLYQVKGTDGSGELEPLCWRAPDQDEISPSPIVAGECDTGEENLEFAFSKSGDGYVISRENGELKLNLGKNGLEYGDKLTTKWKVVIPG</sequence>
<keyword evidence="2" id="KW-0732">Signal</keyword>
<feature type="region of interest" description="Disordered" evidence="1">
    <location>
        <begin position="24"/>
        <end position="70"/>
    </location>
</feature>
<organism evidence="3 4">
    <name type="scientific">Kineosporia babensis</name>
    <dbReference type="NCBI Taxonomy" id="499548"/>
    <lineage>
        <taxon>Bacteria</taxon>
        <taxon>Bacillati</taxon>
        <taxon>Actinomycetota</taxon>
        <taxon>Actinomycetes</taxon>
        <taxon>Kineosporiales</taxon>
        <taxon>Kineosporiaceae</taxon>
        <taxon>Kineosporia</taxon>
    </lineage>
</organism>
<name>A0A9X1NC93_9ACTN</name>
<dbReference type="Proteomes" id="UP001138997">
    <property type="component" value="Unassembled WGS sequence"/>
</dbReference>
<evidence type="ECO:0000256" key="1">
    <source>
        <dbReference type="SAM" id="MobiDB-lite"/>
    </source>
</evidence>
<gene>
    <name evidence="3" type="ORF">LR394_06945</name>
</gene>
<dbReference type="EMBL" id="JAJOMB010000003">
    <property type="protein sequence ID" value="MCD5310626.1"/>
    <property type="molecule type" value="Genomic_DNA"/>
</dbReference>
<dbReference type="AlphaFoldDB" id="A0A9X1NC93"/>
<protein>
    <submittedName>
        <fullName evidence="3">Uncharacterized protein</fullName>
    </submittedName>
</protein>
<feature type="signal peptide" evidence="2">
    <location>
        <begin position="1"/>
        <end position="22"/>
    </location>
</feature>
<evidence type="ECO:0000313" key="4">
    <source>
        <dbReference type="Proteomes" id="UP001138997"/>
    </source>
</evidence>
<proteinExistence type="predicted"/>
<evidence type="ECO:0000313" key="3">
    <source>
        <dbReference type="EMBL" id="MCD5310626.1"/>
    </source>
</evidence>
<evidence type="ECO:0000256" key="2">
    <source>
        <dbReference type="SAM" id="SignalP"/>
    </source>
</evidence>
<feature type="compositionally biased region" description="Low complexity" evidence="1">
    <location>
        <begin position="24"/>
        <end position="53"/>
    </location>
</feature>
<accession>A0A9X1NC93</accession>
<dbReference type="RefSeq" id="WP_231439671.1">
    <property type="nucleotide sequence ID" value="NZ_JAJOMB010000003.1"/>
</dbReference>